<reference evidence="1 2" key="2">
    <citation type="journal article" date="2022" name="Mol. Ecol. Resour.">
        <title>The genomes of chicory, endive, great burdock and yacon provide insights into Asteraceae paleo-polyploidization history and plant inulin production.</title>
        <authorList>
            <person name="Fan W."/>
            <person name="Wang S."/>
            <person name="Wang H."/>
            <person name="Wang A."/>
            <person name="Jiang F."/>
            <person name="Liu H."/>
            <person name="Zhao H."/>
            <person name="Xu D."/>
            <person name="Zhang Y."/>
        </authorList>
    </citation>
    <scope>NUCLEOTIDE SEQUENCE [LARGE SCALE GENOMIC DNA]</scope>
    <source>
        <strain evidence="2">cv. Yunnan</strain>
        <tissue evidence="1">Leaves</tissue>
    </source>
</reference>
<name>A0ACB9IJ92_9ASTR</name>
<gene>
    <name evidence="1" type="ORF">L1987_23495</name>
</gene>
<proteinExistence type="predicted"/>
<evidence type="ECO:0000313" key="1">
    <source>
        <dbReference type="EMBL" id="KAI3807565.1"/>
    </source>
</evidence>
<dbReference type="Proteomes" id="UP001056120">
    <property type="component" value="Linkage Group LG08"/>
</dbReference>
<dbReference type="EMBL" id="CM042025">
    <property type="protein sequence ID" value="KAI3807565.1"/>
    <property type="molecule type" value="Genomic_DNA"/>
</dbReference>
<comment type="caution">
    <text evidence="1">The sequence shown here is derived from an EMBL/GenBank/DDBJ whole genome shotgun (WGS) entry which is preliminary data.</text>
</comment>
<protein>
    <submittedName>
        <fullName evidence="1">Uncharacterized protein</fullName>
    </submittedName>
</protein>
<organism evidence="1 2">
    <name type="scientific">Smallanthus sonchifolius</name>
    <dbReference type="NCBI Taxonomy" id="185202"/>
    <lineage>
        <taxon>Eukaryota</taxon>
        <taxon>Viridiplantae</taxon>
        <taxon>Streptophyta</taxon>
        <taxon>Embryophyta</taxon>
        <taxon>Tracheophyta</taxon>
        <taxon>Spermatophyta</taxon>
        <taxon>Magnoliopsida</taxon>
        <taxon>eudicotyledons</taxon>
        <taxon>Gunneridae</taxon>
        <taxon>Pentapetalae</taxon>
        <taxon>asterids</taxon>
        <taxon>campanulids</taxon>
        <taxon>Asterales</taxon>
        <taxon>Asteraceae</taxon>
        <taxon>Asteroideae</taxon>
        <taxon>Heliantheae alliance</taxon>
        <taxon>Millerieae</taxon>
        <taxon>Smallanthus</taxon>
    </lineage>
</organism>
<keyword evidence="2" id="KW-1185">Reference proteome</keyword>
<reference evidence="2" key="1">
    <citation type="journal article" date="2022" name="Mol. Ecol. Resour.">
        <title>The genomes of chicory, endive, great burdock and yacon provide insights into Asteraceae palaeo-polyploidization history and plant inulin production.</title>
        <authorList>
            <person name="Fan W."/>
            <person name="Wang S."/>
            <person name="Wang H."/>
            <person name="Wang A."/>
            <person name="Jiang F."/>
            <person name="Liu H."/>
            <person name="Zhao H."/>
            <person name="Xu D."/>
            <person name="Zhang Y."/>
        </authorList>
    </citation>
    <scope>NUCLEOTIDE SEQUENCE [LARGE SCALE GENOMIC DNA]</scope>
    <source>
        <strain evidence="2">cv. Yunnan</strain>
    </source>
</reference>
<sequence length="70" mass="8047">MIQPLGASHSLITIWSSLHHSLSLISETLDRLRLRRSKLFFIWNCYGTRSLSQVGCFASKDNVEYYSKPS</sequence>
<accession>A0ACB9IJ92</accession>
<evidence type="ECO:0000313" key="2">
    <source>
        <dbReference type="Proteomes" id="UP001056120"/>
    </source>
</evidence>